<accession>A0AA36CN35</accession>
<dbReference type="Proteomes" id="UP001177023">
    <property type="component" value="Unassembled WGS sequence"/>
</dbReference>
<comment type="caution">
    <text evidence="1">The sequence shown here is derived from an EMBL/GenBank/DDBJ whole genome shotgun (WGS) entry which is preliminary data.</text>
</comment>
<reference evidence="1" key="1">
    <citation type="submission" date="2023-06" db="EMBL/GenBank/DDBJ databases">
        <authorList>
            <person name="Delattre M."/>
        </authorList>
    </citation>
    <scope>NUCLEOTIDE SEQUENCE</scope>
    <source>
        <strain evidence="1">AF72</strain>
    </source>
</reference>
<gene>
    <name evidence="1" type="ORF">MSPICULIGERA_LOCUS9505</name>
</gene>
<organism evidence="1 2">
    <name type="scientific">Mesorhabditis spiculigera</name>
    <dbReference type="NCBI Taxonomy" id="96644"/>
    <lineage>
        <taxon>Eukaryota</taxon>
        <taxon>Metazoa</taxon>
        <taxon>Ecdysozoa</taxon>
        <taxon>Nematoda</taxon>
        <taxon>Chromadorea</taxon>
        <taxon>Rhabditida</taxon>
        <taxon>Rhabditina</taxon>
        <taxon>Rhabditomorpha</taxon>
        <taxon>Rhabditoidea</taxon>
        <taxon>Rhabditidae</taxon>
        <taxon>Mesorhabditinae</taxon>
        <taxon>Mesorhabditis</taxon>
    </lineage>
</organism>
<sequence length="102" mass="11528">MAAFGRFLPVLTGCNESRAASGLGIRITNRSEHYRPVDQFDAQGITQTYVYCCKDIRWEIDDDVSATITWILALHECPHGLSHKGKSLDRWEGPILRPHGPY</sequence>
<dbReference type="EMBL" id="CATQJA010002532">
    <property type="protein sequence ID" value="CAJ0571081.1"/>
    <property type="molecule type" value="Genomic_DNA"/>
</dbReference>
<feature type="non-terminal residue" evidence="1">
    <location>
        <position position="102"/>
    </location>
</feature>
<proteinExistence type="predicted"/>
<evidence type="ECO:0000313" key="1">
    <source>
        <dbReference type="EMBL" id="CAJ0571081.1"/>
    </source>
</evidence>
<name>A0AA36CN35_9BILA</name>
<protein>
    <submittedName>
        <fullName evidence="1">Uncharacterized protein</fullName>
    </submittedName>
</protein>
<evidence type="ECO:0000313" key="2">
    <source>
        <dbReference type="Proteomes" id="UP001177023"/>
    </source>
</evidence>
<keyword evidence="2" id="KW-1185">Reference proteome</keyword>
<dbReference type="AlphaFoldDB" id="A0AA36CN35"/>